<evidence type="ECO:0000259" key="2">
    <source>
        <dbReference type="PROSITE" id="PS50903"/>
    </source>
</evidence>
<dbReference type="Pfam" id="PF09990">
    <property type="entry name" value="DUF2231"/>
    <property type="match status" value="1"/>
</dbReference>
<proteinExistence type="predicted"/>
<evidence type="ECO:0000313" key="3">
    <source>
        <dbReference type="EMBL" id="MBN4068933.1"/>
    </source>
</evidence>
<comment type="caution">
    <text evidence="3">The sequence shown here is derived from an EMBL/GenBank/DDBJ whole genome shotgun (WGS) entry which is preliminary data.</text>
</comment>
<keyword evidence="4" id="KW-1185">Reference proteome</keyword>
<feature type="domain" description="Rubredoxin-like" evidence="2">
    <location>
        <begin position="1"/>
        <end position="35"/>
    </location>
</feature>
<evidence type="ECO:0000313" key="4">
    <source>
        <dbReference type="Proteomes" id="UP000717534"/>
    </source>
</evidence>
<evidence type="ECO:0000256" key="1">
    <source>
        <dbReference type="SAM" id="Phobius"/>
    </source>
</evidence>
<feature type="transmembrane region" description="Helical" evidence="1">
    <location>
        <begin position="192"/>
        <end position="214"/>
    </location>
</feature>
<reference evidence="3 4" key="1">
    <citation type="submission" date="2021-02" db="EMBL/GenBank/DDBJ databases">
        <title>Activity-based single-cell genomes from oceanic crustal fluid captures similar information to metagenomic and metatranscriptomic surveys with orders of magnitude less sampling.</title>
        <authorList>
            <person name="D'Angelo T.S."/>
            <person name="Orcutt B.N."/>
        </authorList>
    </citation>
    <scope>NUCLEOTIDE SEQUENCE [LARGE SCALE GENOMIC DNA]</scope>
    <source>
        <strain evidence="3">AH-315-G02</strain>
    </source>
</reference>
<dbReference type="InterPro" id="IPR024934">
    <property type="entry name" value="Rubredoxin-like_dom"/>
</dbReference>
<keyword evidence="1" id="KW-0472">Membrane</keyword>
<name>A0ABS3AVV1_9BACT</name>
<dbReference type="InterPro" id="IPR048574">
    <property type="entry name" value="RUBY_RBDX"/>
</dbReference>
<feature type="transmembrane region" description="Helical" evidence="1">
    <location>
        <begin position="119"/>
        <end position="141"/>
    </location>
</feature>
<dbReference type="Pfam" id="PF21349">
    <property type="entry name" value="RUBY_RBDX"/>
    <property type="match status" value="1"/>
</dbReference>
<feature type="transmembrane region" description="Helical" evidence="1">
    <location>
        <begin position="153"/>
        <end position="172"/>
    </location>
</feature>
<gene>
    <name evidence="3" type="ORF">JYU06_05380</name>
</gene>
<dbReference type="InterPro" id="IPR019251">
    <property type="entry name" value="DUF2231_TM"/>
</dbReference>
<dbReference type="CDD" id="cd00729">
    <property type="entry name" value="rubredoxin_SM"/>
    <property type="match status" value="1"/>
</dbReference>
<keyword evidence="1" id="KW-0812">Transmembrane</keyword>
<keyword evidence="1" id="KW-1133">Transmembrane helix</keyword>
<organism evidence="3 4">
    <name type="scientific">Desulfotalea psychrophila</name>
    <dbReference type="NCBI Taxonomy" id="84980"/>
    <lineage>
        <taxon>Bacteria</taxon>
        <taxon>Pseudomonadati</taxon>
        <taxon>Thermodesulfobacteriota</taxon>
        <taxon>Desulfobulbia</taxon>
        <taxon>Desulfobulbales</taxon>
        <taxon>Desulfocapsaceae</taxon>
        <taxon>Desulfotalea</taxon>
    </lineage>
</organism>
<dbReference type="PROSITE" id="PS50903">
    <property type="entry name" value="RUBREDOXIN_LIKE"/>
    <property type="match status" value="1"/>
</dbReference>
<dbReference type="Proteomes" id="UP000717534">
    <property type="component" value="Unassembled WGS sequence"/>
</dbReference>
<dbReference type="EMBL" id="JAFITO010000085">
    <property type="protein sequence ID" value="MBN4068933.1"/>
    <property type="molecule type" value="Genomic_DNA"/>
</dbReference>
<accession>A0ABS3AVV1</accession>
<dbReference type="Gene3D" id="2.20.28.10">
    <property type="match status" value="1"/>
</dbReference>
<protein>
    <submittedName>
        <fullName evidence="3">Rubredoxin-type Fe(Cys)4 protein</fullName>
    </submittedName>
</protein>
<feature type="transmembrane region" description="Helical" evidence="1">
    <location>
        <begin position="95"/>
        <end position="113"/>
    </location>
</feature>
<sequence>MKKWECSVCGYIHEGDEAPQECPICGEGKEKFFESAVSRAPINQEPRESKAQLVMDKGDTAIAEQSQTQLTLLDKVTGIVLKNHLHSISVHSPNGIVPVAFFFLVLALLFNSQSLGNAAYYNLIAVLLSMPLVILTGYLAWQKKYNGAKTSVFKIKIAASSVATTILFGLIISKIRQPDILTNASLDRWIFLFWSLVLLAAVGLAGHMGSKLVFAKKSS</sequence>
<dbReference type="SUPFAM" id="SSF57802">
    <property type="entry name" value="Rubredoxin-like"/>
    <property type="match status" value="1"/>
</dbReference>